<evidence type="ECO:0000313" key="2">
    <source>
        <dbReference type="Proteomes" id="UP000265520"/>
    </source>
</evidence>
<reference evidence="1 2" key="1">
    <citation type="journal article" date="2018" name="Front. Plant Sci.">
        <title>Red Clover (Trifolium pratense) and Zigzag Clover (T. medium) - A Picture of Genomic Similarities and Differences.</title>
        <authorList>
            <person name="Dluhosova J."/>
            <person name="Istvanek J."/>
            <person name="Nedelnik J."/>
            <person name="Repkova J."/>
        </authorList>
    </citation>
    <scope>NUCLEOTIDE SEQUENCE [LARGE SCALE GENOMIC DNA]</scope>
    <source>
        <strain evidence="2">cv. 10/8</strain>
        <tissue evidence="1">Leaf</tissue>
    </source>
</reference>
<keyword evidence="2" id="KW-1185">Reference proteome</keyword>
<sequence>PPEIPCASVDCQIVDEGKDLALVDLVAIGSPHLPLTQRIDSGNPASPSSIGFMHFDGNPAPFPEGVGNTQGLFRSVPLEVPAPPFFRQLVPLEVSPSGSSSDTINSSIAKNILSRGKDLGFNFTLRDALEESRLALLEERDHVAKESRRGVR</sequence>
<proteinExistence type="predicted"/>
<feature type="non-terminal residue" evidence="1">
    <location>
        <position position="1"/>
    </location>
</feature>
<accession>A0A392R3Q2</accession>
<protein>
    <submittedName>
        <fullName evidence="1">Uncharacterized protein</fullName>
    </submittedName>
</protein>
<organism evidence="1 2">
    <name type="scientific">Trifolium medium</name>
    <dbReference type="NCBI Taxonomy" id="97028"/>
    <lineage>
        <taxon>Eukaryota</taxon>
        <taxon>Viridiplantae</taxon>
        <taxon>Streptophyta</taxon>
        <taxon>Embryophyta</taxon>
        <taxon>Tracheophyta</taxon>
        <taxon>Spermatophyta</taxon>
        <taxon>Magnoliopsida</taxon>
        <taxon>eudicotyledons</taxon>
        <taxon>Gunneridae</taxon>
        <taxon>Pentapetalae</taxon>
        <taxon>rosids</taxon>
        <taxon>fabids</taxon>
        <taxon>Fabales</taxon>
        <taxon>Fabaceae</taxon>
        <taxon>Papilionoideae</taxon>
        <taxon>50 kb inversion clade</taxon>
        <taxon>NPAAA clade</taxon>
        <taxon>Hologalegina</taxon>
        <taxon>IRL clade</taxon>
        <taxon>Trifolieae</taxon>
        <taxon>Trifolium</taxon>
    </lineage>
</organism>
<dbReference type="Proteomes" id="UP000265520">
    <property type="component" value="Unassembled WGS sequence"/>
</dbReference>
<comment type="caution">
    <text evidence="1">The sequence shown here is derived from an EMBL/GenBank/DDBJ whole genome shotgun (WGS) entry which is preliminary data.</text>
</comment>
<evidence type="ECO:0000313" key="1">
    <source>
        <dbReference type="EMBL" id="MCI30859.1"/>
    </source>
</evidence>
<name>A0A392R3Q2_9FABA</name>
<dbReference type="AlphaFoldDB" id="A0A392R3Q2"/>
<dbReference type="EMBL" id="LXQA010182743">
    <property type="protein sequence ID" value="MCI30859.1"/>
    <property type="molecule type" value="Genomic_DNA"/>
</dbReference>